<organism evidence="2 3">
    <name type="scientific">Eucalyptus globulus</name>
    <name type="common">Tasmanian blue gum</name>
    <dbReference type="NCBI Taxonomy" id="34317"/>
    <lineage>
        <taxon>Eukaryota</taxon>
        <taxon>Viridiplantae</taxon>
        <taxon>Streptophyta</taxon>
        <taxon>Embryophyta</taxon>
        <taxon>Tracheophyta</taxon>
        <taxon>Spermatophyta</taxon>
        <taxon>Magnoliopsida</taxon>
        <taxon>eudicotyledons</taxon>
        <taxon>Gunneridae</taxon>
        <taxon>Pentapetalae</taxon>
        <taxon>rosids</taxon>
        <taxon>malvids</taxon>
        <taxon>Myrtales</taxon>
        <taxon>Myrtaceae</taxon>
        <taxon>Myrtoideae</taxon>
        <taxon>Eucalypteae</taxon>
        <taxon>Eucalyptus</taxon>
    </lineage>
</organism>
<dbReference type="EMBL" id="JBJKBG010000010">
    <property type="protein sequence ID" value="KAL3718118.1"/>
    <property type="molecule type" value="Genomic_DNA"/>
</dbReference>
<evidence type="ECO:0000313" key="3">
    <source>
        <dbReference type="Proteomes" id="UP001634007"/>
    </source>
</evidence>
<dbReference type="Pfam" id="PF07734">
    <property type="entry name" value="FBA_1"/>
    <property type="match status" value="1"/>
</dbReference>
<dbReference type="SMART" id="SM00256">
    <property type="entry name" value="FBOX"/>
    <property type="match status" value="1"/>
</dbReference>
<dbReference type="CDD" id="cd22157">
    <property type="entry name" value="F-box_AtFBW1-like"/>
    <property type="match status" value="1"/>
</dbReference>
<evidence type="ECO:0000259" key="1">
    <source>
        <dbReference type="PROSITE" id="PS50181"/>
    </source>
</evidence>
<evidence type="ECO:0000313" key="2">
    <source>
        <dbReference type="EMBL" id="KAL3718118.1"/>
    </source>
</evidence>
<dbReference type="PANTHER" id="PTHR31672">
    <property type="entry name" value="BNACNNG10540D PROTEIN"/>
    <property type="match status" value="1"/>
</dbReference>
<protein>
    <recommendedName>
        <fullName evidence="1">F-box domain-containing protein</fullName>
    </recommendedName>
</protein>
<dbReference type="InterPro" id="IPR006527">
    <property type="entry name" value="F-box-assoc_dom_typ1"/>
</dbReference>
<feature type="domain" description="F-box" evidence="1">
    <location>
        <begin position="1"/>
        <end position="44"/>
    </location>
</feature>
<dbReference type="PROSITE" id="PS50181">
    <property type="entry name" value="FBOX"/>
    <property type="match status" value="1"/>
</dbReference>
<dbReference type="InterPro" id="IPR001810">
    <property type="entry name" value="F-box_dom"/>
</dbReference>
<dbReference type="PANTHER" id="PTHR31672:SF10">
    <property type="entry name" value="F-BOX DOMAIN-CONTAINING PROTEIN"/>
    <property type="match status" value="1"/>
</dbReference>
<dbReference type="Gene3D" id="1.20.1280.50">
    <property type="match status" value="1"/>
</dbReference>
<reference evidence="2 3" key="1">
    <citation type="submission" date="2024-11" db="EMBL/GenBank/DDBJ databases">
        <title>Chromosome-level genome assembly of Eucalyptus globulus Labill. provides insights into its genome evolution.</title>
        <authorList>
            <person name="Li X."/>
        </authorList>
    </citation>
    <scope>NUCLEOTIDE SEQUENCE [LARGE SCALE GENOMIC DNA]</scope>
    <source>
        <strain evidence="2">CL2024</strain>
        <tissue evidence="2">Fresh tender leaves</tissue>
    </source>
</reference>
<name>A0ABD3IX75_EUCGL</name>
<proteinExistence type="predicted"/>
<dbReference type="Pfam" id="PF00646">
    <property type="entry name" value="F-box"/>
    <property type="match status" value="1"/>
</dbReference>
<dbReference type="InterPro" id="IPR017451">
    <property type="entry name" value="F-box-assoc_interact_dom"/>
</dbReference>
<dbReference type="InterPro" id="IPR036047">
    <property type="entry name" value="F-box-like_dom_sf"/>
</dbReference>
<sequence>MANLPDDVITNILLQLPVQSLVRFRCVCRSWKSLISGSSFVRSYLDRSFRYGENVLLKYTINGSSGLGVWPPSRHEFSSVDPSILPASDRFQLNGSCNGVICLTTFSRIDPDATFSRIDPDPNPNAAKIYLWNPSINELRVVPESHFRVSNLVGFGCDPSSGHLHDFKVVNFKTQLNFKEILFLPSPTEVEVYSLRTNTWKQIGRIFPSGFPKHLGRQALFREFICWCSYAYIGNLKMWTLVLFDLINEVFDEKATPESILCIEQYITTLQGCLSILAYNCSYEYEVWIMKEFGDAESWTKLYTIDIPEKLARYTPLGFAGRDEVVFAKIHKLQRGNDRTLLASYNMRSKAFEGSHLRVDSFSSCCMVSYVESLVSVVLGNAAPTQPLSRLSGNGYRSIARKNGPKD</sequence>
<dbReference type="InterPro" id="IPR050796">
    <property type="entry name" value="SCF_F-box_component"/>
</dbReference>
<dbReference type="AlphaFoldDB" id="A0ABD3IX75"/>
<comment type="caution">
    <text evidence="2">The sequence shown here is derived from an EMBL/GenBank/DDBJ whole genome shotgun (WGS) entry which is preliminary data.</text>
</comment>
<dbReference type="SUPFAM" id="SSF81383">
    <property type="entry name" value="F-box domain"/>
    <property type="match status" value="1"/>
</dbReference>
<accession>A0ABD3IX75</accession>
<dbReference type="Proteomes" id="UP001634007">
    <property type="component" value="Unassembled WGS sequence"/>
</dbReference>
<dbReference type="NCBIfam" id="TIGR01640">
    <property type="entry name" value="F_box_assoc_1"/>
    <property type="match status" value="1"/>
</dbReference>
<gene>
    <name evidence="2" type="ORF">ACJRO7_003279</name>
</gene>
<keyword evidence="3" id="KW-1185">Reference proteome</keyword>